<evidence type="ECO:0000313" key="9">
    <source>
        <dbReference type="EMBL" id="MBK5898787.1"/>
    </source>
</evidence>
<dbReference type="EMBL" id="JAEPRJ010000001">
    <property type="protein sequence ID" value="MBK5898787.1"/>
    <property type="molecule type" value="Genomic_DNA"/>
</dbReference>
<evidence type="ECO:0000256" key="6">
    <source>
        <dbReference type="ARBA" id="ARBA00049753"/>
    </source>
</evidence>
<evidence type="ECO:0000256" key="8">
    <source>
        <dbReference type="SAM" id="SignalP"/>
    </source>
</evidence>
<dbReference type="InterPro" id="IPR050490">
    <property type="entry name" value="Bact_solute-bd_prot1"/>
</dbReference>
<comment type="subcellular location">
    <subcellularLocation>
        <location evidence="1">Cell envelope</location>
    </subcellularLocation>
</comment>
<comment type="similarity">
    <text evidence="2">Belongs to the bacterial solute-binding protein 1 family.</text>
</comment>
<evidence type="ECO:0000256" key="1">
    <source>
        <dbReference type="ARBA" id="ARBA00004196"/>
    </source>
</evidence>
<dbReference type="PANTHER" id="PTHR43649:SF28">
    <property type="entry name" value="BINDING PROTEIN COMPONENT OF ABC SUGAR TRANSPORTER-RELATED"/>
    <property type="match status" value="1"/>
</dbReference>
<dbReference type="RefSeq" id="WP_208430184.1">
    <property type="nucleotide sequence ID" value="NZ_JAEPRJ010000001.1"/>
</dbReference>
<reference evidence="9 10" key="1">
    <citation type="submission" date="2021-01" db="EMBL/GenBank/DDBJ databases">
        <title>Isolation and description of Catonella massiliensis sp. nov., a novel Catonella species, isolated from a stable periodontitis subject.</title>
        <authorList>
            <person name="Antezack A."/>
            <person name="Boxberger M."/>
            <person name="La Scola B."/>
            <person name="Monnet-Corti V."/>
        </authorList>
    </citation>
    <scope>NUCLEOTIDE SEQUENCE [LARGE SCALE GENOMIC DNA]</scope>
    <source>
        <strain evidence="9 10">Marseille-Q4567</strain>
    </source>
</reference>
<proteinExistence type="inferred from homology"/>
<evidence type="ECO:0000256" key="2">
    <source>
        <dbReference type="ARBA" id="ARBA00008520"/>
    </source>
</evidence>
<dbReference type="PROSITE" id="PS51257">
    <property type="entry name" value="PROKAR_LIPOPROTEIN"/>
    <property type="match status" value="1"/>
</dbReference>
<feature type="signal peptide" evidence="8">
    <location>
        <begin position="1"/>
        <end position="19"/>
    </location>
</feature>
<keyword evidence="10" id="KW-1185">Reference proteome</keyword>
<evidence type="ECO:0000256" key="5">
    <source>
        <dbReference type="ARBA" id="ARBA00049629"/>
    </source>
</evidence>
<feature type="region of interest" description="Disordered" evidence="7">
    <location>
        <begin position="22"/>
        <end position="52"/>
    </location>
</feature>
<dbReference type="PANTHER" id="PTHR43649">
    <property type="entry name" value="ARABINOSE-BINDING PROTEIN-RELATED"/>
    <property type="match status" value="1"/>
</dbReference>
<name>A0ABS1J3Y4_9FIRM</name>
<comment type="function">
    <text evidence="5">Part of a binding-protein-dependent transport system for a sugar.</text>
</comment>
<keyword evidence="3" id="KW-0813">Transport</keyword>
<evidence type="ECO:0000313" key="10">
    <source>
        <dbReference type="Proteomes" id="UP000604730"/>
    </source>
</evidence>
<sequence length="448" mass="48821">MKKVLAVALSVTMGLSLMACSNNSSSKSSTGAEKASSTASTVKSKTSSTAENGTELKGDIEYWSSWSETEAQALALREAADEFTKANPGVKINFTFNGRDNRNLVGSAVAAGTKITMMDANADNIKSMWSDMTMDLTPFFEKTYASTDGKKYVDRIMPSMSGLSASLFDGKYSYFPYAPQAFMIFCNKNIFDECGITKYPETWAELMDACEKIKAKGYIPVTTDNGYATSWVGYYLSRLLGNEEVEKLSNDPKAWSNPKVLEAAKAIEEMAKKGYFDPVIETNTYPNAQQSMVINEKIAMYINGTWLPNEVSESTPENFKWGSFAFPTVEGGVDDQTAGCYSSYGIAINKTATAEEAEAAAAFGVYVTTAFDQKFSDSANAIPVSVDGVWPDSLKDAQQVMAKYTKRYPSQTSLILNSNSKQIIADACLKLMGGSITAEKFVEMASKF</sequence>
<feature type="chain" id="PRO_5046737662" description="Probable sugar-binding periplasmic protein" evidence="8">
    <location>
        <begin position="20"/>
        <end position="448"/>
    </location>
</feature>
<evidence type="ECO:0000256" key="3">
    <source>
        <dbReference type="ARBA" id="ARBA00022448"/>
    </source>
</evidence>
<dbReference type="InterPro" id="IPR006059">
    <property type="entry name" value="SBP"/>
</dbReference>
<dbReference type="SUPFAM" id="SSF53850">
    <property type="entry name" value="Periplasmic binding protein-like II"/>
    <property type="match status" value="1"/>
</dbReference>
<dbReference type="Proteomes" id="UP000604730">
    <property type="component" value="Unassembled WGS sequence"/>
</dbReference>
<keyword evidence="4 8" id="KW-0732">Signal</keyword>
<protein>
    <recommendedName>
        <fullName evidence="6">Probable sugar-binding periplasmic protein</fullName>
    </recommendedName>
</protein>
<dbReference type="Pfam" id="PF01547">
    <property type="entry name" value="SBP_bac_1"/>
    <property type="match status" value="1"/>
</dbReference>
<organism evidence="9 10">
    <name type="scientific">Catonella massiliensis</name>
    <dbReference type="NCBI Taxonomy" id="2799636"/>
    <lineage>
        <taxon>Bacteria</taxon>
        <taxon>Bacillati</taxon>
        <taxon>Bacillota</taxon>
        <taxon>Clostridia</taxon>
        <taxon>Lachnospirales</taxon>
        <taxon>Lachnospiraceae</taxon>
        <taxon>Catonella</taxon>
    </lineage>
</organism>
<gene>
    <name evidence="9" type="ORF">JJN12_13560</name>
</gene>
<evidence type="ECO:0000256" key="4">
    <source>
        <dbReference type="ARBA" id="ARBA00022729"/>
    </source>
</evidence>
<feature type="compositionally biased region" description="Low complexity" evidence="7">
    <location>
        <begin position="22"/>
        <end position="50"/>
    </location>
</feature>
<dbReference type="Gene3D" id="3.40.190.10">
    <property type="entry name" value="Periplasmic binding protein-like II"/>
    <property type="match status" value="2"/>
</dbReference>
<comment type="caution">
    <text evidence="9">The sequence shown here is derived from an EMBL/GenBank/DDBJ whole genome shotgun (WGS) entry which is preliminary data.</text>
</comment>
<accession>A0ABS1J3Y4</accession>
<evidence type="ECO:0000256" key="7">
    <source>
        <dbReference type="SAM" id="MobiDB-lite"/>
    </source>
</evidence>